<proteinExistence type="predicted"/>
<dbReference type="EMBL" id="GL379996">
    <property type="protein sequence ID" value="EGT41611.1"/>
    <property type="molecule type" value="Genomic_DNA"/>
</dbReference>
<protein>
    <submittedName>
        <fullName evidence="1">Uncharacterized protein</fullName>
    </submittedName>
</protein>
<accession>G0P041</accession>
<sequence length="172" mass="20195">MPTHVHYKYKRNKLLNWKVGQMQKFAVIFKVLHADPETSTHFGAILDIDIEPFMLYSLNKQKRWEIAGIIDQNLLEVLQFLNDNLDVMVFRRVTVRAWVDNFRMFPPHYYTSFTHSKIKESAELSKNGEYKKEVFGGAGRFYGPSTPRVKKVDRAPTDIEIVSYNIVQEPRN</sequence>
<dbReference type="OrthoDB" id="5830052at2759"/>
<dbReference type="InParanoid" id="G0P041"/>
<dbReference type="AlphaFoldDB" id="G0P041"/>
<dbReference type="Proteomes" id="UP000008068">
    <property type="component" value="Unassembled WGS sequence"/>
</dbReference>
<name>G0P041_CAEBE</name>
<evidence type="ECO:0000313" key="2">
    <source>
        <dbReference type="Proteomes" id="UP000008068"/>
    </source>
</evidence>
<gene>
    <name evidence="1" type="ORF">CAEBREN_10400</name>
</gene>
<dbReference type="eggNOG" id="ENOG502THX9">
    <property type="taxonomic scope" value="Eukaryota"/>
</dbReference>
<feature type="non-terminal residue" evidence="1">
    <location>
        <position position="172"/>
    </location>
</feature>
<organism evidence="2">
    <name type="scientific">Caenorhabditis brenneri</name>
    <name type="common">Nematode worm</name>
    <dbReference type="NCBI Taxonomy" id="135651"/>
    <lineage>
        <taxon>Eukaryota</taxon>
        <taxon>Metazoa</taxon>
        <taxon>Ecdysozoa</taxon>
        <taxon>Nematoda</taxon>
        <taxon>Chromadorea</taxon>
        <taxon>Rhabditida</taxon>
        <taxon>Rhabditina</taxon>
        <taxon>Rhabditomorpha</taxon>
        <taxon>Rhabditoidea</taxon>
        <taxon>Rhabditidae</taxon>
        <taxon>Peloderinae</taxon>
        <taxon>Caenorhabditis</taxon>
    </lineage>
</organism>
<evidence type="ECO:0000313" key="1">
    <source>
        <dbReference type="EMBL" id="EGT41611.1"/>
    </source>
</evidence>
<keyword evidence="2" id="KW-1185">Reference proteome</keyword>
<reference evidence="2" key="1">
    <citation type="submission" date="2011-07" db="EMBL/GenBank/DDBJ databases">
        <authorList>
            <consortium name="Caenorhabditis brenneri Sequencing and Analysis Consortium"/>
            <person name="Wilson R.K."/>
        </authorList>
    </citation>
    <scope>NUCLEOTIDE SEQUENCE [LARGE SCALE GENOMIC DNA]</scope>
    <source>
        <strain evidence="2">PB2801</strain>
    </source>
</reference>
<dbReference type="FunCoup" id="G0P041">
    <property type="interactions" value="1518"/>
</dbReference>